<evidence type="ECO:0000313" key="1">
    <source>
        <dbReference type="EMBL" id="SVD09985.1"/>
    </source>
</evidence>
<protein>
    <submittedName>
        <fullName evidence="1">Uncharacterized protein</fullName>
    </submittedName>
</protein>
<sequence length="51" mass="5674">MTAIPGRHRKGIDSLVNHTGANCFKTIAEPMCFGILRSPQDTNGLFDNHKY</sequence>
<reference evidence="1" key="1">
    <citation type="submission" date="2018-05" db="EMBL/GenBank/DDBJ databases">
        <authorList>
            <person name="Lanie J.A."/>
            <person name="Ng W.-L."/>
            <person name="Kazmierczak K.M."/>
            <person name="Andrzejewski T.M."/>
            <person name="Davidsen T.M."/>
            <person name="Wayne K.J."/>
            <person name="Tettelin H."/>
            <person name="Glass J.I."/>
            <person name="Rusch D."/>
            <person name="Podicherti R."/>
            <person name="Tsui H.-C.T."/>
            <person name="Winkler M.E."/>
        </authorList>
    </citation>
    <scope>NUCLEOTIDE SEQUENCE</scope>
</reference>
<gene>
    <name evidence="1" type="ORF">METZ01_LOCUS362839</name>
</gene>
<accession>A0A382SKH1</accession>
<name>A0A382SKH1_9ZZZZ</name>
<dbReference type="EMBL" id="UINC01129534">
    <property type="protein sequence ID" value="SVD09985.1"/>
    <property type="molecule type" value="Genomic_DNA"/>
</dbReference>
<proteinExistence type="predicted"/>
<dbReference type="AlphaFoldDB" id="A0A382SKH1"/>
<organism evidence="1">
    <name type="scientific">marine metagenome</name>
    <dbReference type="NCBI Taxonomy" id="408172"/>
    <lineage>
        <taxon>unclassified sequences</taxon>
        <taxon>metagenomes</taxon>
        <taxon>ecological metagenomes</taxon>
    </lineage>
</organism>